<dbReference type="InterPro" id="IPR029063">
    <property type="entry name" value="SAM-dependent_MTases_sf"/>
</dbReference>
<dbReference type="EMBL" id="JAGETV010000001">
    <property type="protein sequence ID" value="MBO1926002.1"/>
    <property type="molecule type" value="Genomic_DNA"/>
</dbReference>
<feature type="domain" description="Methyltransferase type 11" evidence="1">
    <location>
        <begin position="73"/>
        <end position="129"/>
    </location>
</feature>
<dbReference type="Proteomes" id="UP000664835">
    <property type="component" value="Unassembled WGS sequence"/>
</dbReference>
<accession>A0ABS3Q101</accession>
<gene>
    <name evidence="2" type="ORF">J3998_00300</name>
</gene>
<evidence type="ECO:0000313" key="3">
    <source>
        <dbReference type="Proteomes" id="UP000664835"/>
    </source>
</evidence>
<evidence type="ECO:0000313" key="2">
    <source>
        <dbReference type="EMBL" id="MBO1926002.1"/>
    </source>
</evidence>
<dbReference type="Pfam" id="PF08241">
    <property type="entry name" value="Methyltransf_11"/>
    <property type="match status" value="1"/>
</dbReference>
<protein>
    <recommendedName>
        <fullName evidence="1">Methyltransferase type 11 domain-containing protein</fullName>
    </recommendedName>
</protein>
<keyword evidence="3" id="KW-1185">Reference proteome</keyword>
<dbReference type="InterPro" id="IPR013216">
    <property type="entry name" value="Methyltransf_11"/>
</dbReference>
<dbReference type="Gene3D" id="3.40.50.150">
    <property type="entry name" value="Vaccinia Virus protein VP39"/>
    <property type="match status" value="1"/>
</dbReference>
<dbReference type="RefSeq" id="WP_208146104.1">
    <property type="nucleotide sequence ID" value="NZ_JAGETV010000001.1"/>
</dbReference>
<reference evidence="2 3" key="1">
    <citation type="submission" date="2021-03" db="EMBL/GenBank/DDBJ databases">
        <title>Thiomicrorhabdus sp.nov.,novel sulfur-oxidizing bacteria isolated from coastal sediment.</title>
        <authorList>
            <person name="Liu X."/>
        </authorList>
    </citation>
    <scope>NUCLEOTIDE SEQUENCE [LARGE SCALE GENOMIC DNA]</scope>
    <source>
        <strain evidence="2 3">6S2-11</strain>
    </source>
</reference>
<organism evidence="2 3">
    <name type="scientific">Thiomicrorhabdus marina</name>
    <dbReference type="NCBI Taxonomy" id="2818442"/>
    <lineage>
        <taxon>Bacteria</taxon>
        <taxon>Pseudomonadati</taxon>
        <taxon>Pseudomonadota</taxon>
        <taxon>Gammaproteobacteria</taxon>
        <taxon>Thiotrichales</taxon>
        <taxon>Piscirickettsiaceae</taxon>
        <taxon>Thiomicrorhabdus</taxon>
    </lineage>
</organism>
<evidence type="ECO:0000259" key="1">
    <source>
        <dbReference type="Pfam" id="PF08241"/>
    </source>
</evidence>
<name>A0ABS3Q101_9GAMM</name>
<dbReference type="SUPFAM" id="SSF53335">
    <property type="entry name" value="S-adenosyl-L-methionine-dependent methyltransferases"/>
    <property type="match status" value="1"/>
</dbReference>
<comment type="caution">
    <text evidence="2">The sequence shown here is derived from an EMBL/GenBank/DDBJ whole genome shotgun (WGS) entry which is preliminary data.</text>
</comment>
<proteinExistence type="predicted"/>
<sequence>MSASFQQQLKQLFSQQPLNRIYQDEKELIDRSLNNLFGYFILQLGCISQENLMQHSRVNVKVLLDSVYPADQVILEGVQFVQSDLDYLPIGKDKVDQILLPHTLETADDPLYLLRQLDAMLLPEGHLVITGFNPKGCWVWRHRWFHRNRLMKSANLILPRRIKEWLGVLGYEIQKLDYTPIRCSSSHCEGGFWRQLLERIERLMQKLGFEFGNAYCLVAKKKVDAPTLVGVRWRMPRWQSIRGGALSNKVMGAKSESAMKNLHKK</sequence>